<dbReference type="EMBL" id="GADI01004105">
    <property type="protein sequence ID" value="JAA69703.1"/>
    <property type="molecule type" value="mRNA"/>
</dbReference>
<sequence>MALRNFVLCVSVATSFAIKFDLKERSSDNNPDLNRQDLGIMQDAWEVIKNTQNEVYYMMYVNEYNYNYNSKRCIQLRTSDLNQTLKTAVYNLTWNKYDRWCKRIEEQVTWISQVAAIKQNNYYQENILRFWYPKAMDCGSRTADGSYNLVHYSNYQCDSGLQDPTYFSHDEEYYDSYVVFSEPSCYILRTLERSGVCEFWLNEILLNKTLTELEAQPQEESDKDKNTEDCITENNAEEKLNLKLFRKLPRNCRVAFLLSCGDPETLMYNKTECEKSKQTENPSQSEDDD</sequence>
<feature type="chain" id="PRO_5005517696" evidence="1">
    <location>
        <begin position="18"/>
        <end position="289"/>
    </location>
</feature>
<accession>A0A0K8RFT9</accession>
<feature type="signal peptide" evidence="1">
    <location>
        <begin position="1"/>
        <end position="17"/>
    </location>
</feature>
<keyword evidence="1" id="KW-0732">Signal</keyword>
<reference evidence="2" key="1">
    <citation type="submission" date="2012-12" db="EMBL/GenBank/DDBJ databases">
        <title>Identification and characterization of a phenylalanine ammonia-lyase gene family in Isatis indigotica Fort.</title>
        <authorList>
            <person name="Liu Q."/>
            <person name="Chen J."/>
            <person name="Zhou X."/>
            <person name="Di P."/>
            <person name="Xiao Y."/>
            <person name="Xuan H."/>
            <person name="Zhang L."/>
            <person name="Chen W."/>
        </authorList>
    </citation>
    <scope>NUCLEOTIDE SEQUENCE</scope>
    <source>
        <tissue evidence="2">Salivary gland</tissue>
    </source>
</reference>
<dbReference type="InterPro" id="IPR012674">
    <property type="entry name" value="Calycin"/>
</dbReference>
<protein>
    <submittedName>
        <fullName evidence="2">Putative salivary lipocalin</fullName>
    </submittedName>
</protein>
<name>A0A0K8RFT9_IXORI</name>
<proteinExistence type="evidence at transcript level"/>
<evidence type="ECO:0000313" key="2">
    <source>
        <dbReference type="EMBL" id="JAA69703.1"/>
    </source>
</evidence>
<dbReference type="AlphaFoldDB" id="A0A0K8RFT9"/>
<evidence type="ECO:0000256" key="1">
    <source>
        <dbReference type="SAM" id="SignalP"/>
    </source>
</evidence>
<dbReference type="Gene3D" id="2.40.128.20">
    <property type="match status" value="1"/>
</dbReference>
<dbReference type="SUPFAM" id="SSF50814">
    <property type="entry name" value="Lipocalins"/>
    <property type="match status" value="2"/>
</dbReference>
<organism evidence="2">
    <name type="scientific">Ixodes ricinus</name>
    <name type="common">Common tick</name>
    <name type="synonym">Acarus ricinus</name>
    <dbReference type="NCBI Taxonomy" id="34613"/>
    <lineage>
        <taxon>Eukaryota</taxon>
        <taxon>Metazoa</taxon>
        <taxon>Ecdysozoa</taxon>
        <taxon>Arthropoda</taxon>
        <taxon>Chelicerata</taxon>
        <taxon>Arachnida</taxon>
        <taxon>Acari</taxon>
        <taxon>Parasitiformes</taxon>
        <taxon>Ixodida</taxon>
        <taxon>Ixodoidea</taxon>
        <taxon>Ixodidae</taxon>
        <taxon>Ixodinae</taxon>
        <taxon>Ixodes</taxon>
    </lineage>
</organism>